<feature type="transmembrane region" description="Helical" evidence="1">
    <location>
        <begin position="12"/>
        <end position="34"/>
    </location>
</feature>
<name>A0A3S2LZQ6_ORYJA</name>
<proteinExistence type="predicted"/>
<dbReference type="AlphaFoldDB" id="A0A3S2LZQ6"/>
<keyword evidence="1" id="KW-0812">Transmembrane</keyword>
<organism evidence="2 3">
    <name type="scientific">Oryzias javanicus</name>
    <name type="common">Javanese ricefish</name>
    <name type="synonym">Aplocheilus javanicus</name>
    <dbReference type="NCBI Taxonomy" id="123683"/>
    <lineage>
        <taxon>Eukaryota</taxon>
        <taxon>Metazoa</taxon>
        <taxon>Chordata</taxon>
        <taxon>Craniata</taxon>
        <taxon>Vertebrata</taxon>
        <taxon>Euteleostomi</taxon>
        <taxon>Actinopterygii</taxon>
        <taxon>Neopterygii</taxon>
        <taxon>Teleostei</taxon>
        <taxon>Neoteleostei</taxon>
        <taxon>Acanthomorphata</taxon>
        <taxon>Ovalentaria</taxon>
        <taxon>Atherinomorphae</taxon>
        <taxon>Beloniformes</taxon>
        <taxon>Adrianichthyidae</taxon>
        <taxon>Oryziinae</taxon>
        <taxon>Oryzias</taxon>
    </lineage>
</organism>
<dbReference type="Proteomes" id="UP000283210">
    <property type="component" value="Chromosome 13"/>
</dbReference>
<keyword evidence="1" id="KW-0472">Membrane</keyword>
<sequence length="81" mass="8884">MGNGGSRVNSTAVGIAVGFGILFILFTIGIVQFCCKYKCKKLKKCCKKKKKKKRLEFKDKVLTKVGVKKSPPPFSISGSIK</sequence>
<keyword evidence="3" id="KW-1185">Reference proteome</keyword>
<gene>
    <name evidence="2" type="ORF">OJAV_G00129790</name>
</gene>
<reference evidence="2 3" key="1">
    <citation type="submission" date="2018-11" db="EMBL/GenBank/DDBJ databases">
        <authorList>
            <person name="Lopez-Roques C."/>
            <person name="Donnadieu C."/>
            <person name="Bouchez O."/>
            <person name="Klopp C."/>
            <person name="Cabau C."/>
            <person name="Zahm M."/>
        </authorList>
    </citation>
    <scope>NUCLEOTIDE SEQUENCE [LARGE SCALE GENOMIC DNA]</scope>
    <source>
        <strain evidence="2">RS831</strain>
        <tissue evidence="2">Whole body</tissue>
    </source>
</reference>
<protein>
    <submittedName>
        <fullName evidence="2">Uncharacterized protein</fullName>
    </submittedName>
</protein>
<dbReference type="EMBL" id="CM012449">
    <property type="protein sequence ID" value="RVE64811.1"/>
    <property type="molecule type" value="Genomic_DNA"/>
</dbReference>
<evidence type="ECO:0000313" key="2">
    <source>
        <dbReference type="EMBL" id="RVE64811.1"/>
    </source>
</evidence>
<accession>A0A3S2LZQ6</accession>
<evidence type="ECO:0000313" key="3">
    <source>
        <dbReference type="Proteomes" id="UP000283210"/>
    </source>
</evidence>
<reference evidence="2 3" key="2">
    <citation type="submission" date="2019-01" db="EMBL/GenBank/DDBJ databases">
        <title>A chromosome length genome reference of the Java medaka (oryzias javanicus).</title>
        <authorList>
            <person name="Herpin A."/>
            <person name="Takehana Y."/>
            <person name="Naruse K."/>
            <person name="Ansai S."/>
            <person name="Kawaguchi M."/>
        </authorList>
    </citation>
    <scope>NUCLEOTIDE SEQUENCE [LARGE SCALE GENOMIC DNA]</scope>
    <source>
        <strain evidence="2">RS831</strain>
        <tissue evidence="2">Whole body</tissue>
    </source>
</reference>
<evidence type="ECO:0000256" key="1">
    <source>
        <dbReference type="SAM" id="Phobius"/>
    </source>
</evidence>
<keyword evidence="1" id="KW-1133">Transmembrane helix</keyword>